<organism evidence="1 2">
    <name type="scientific">Leptospira santarosai str. MOR084</name>
    <dbReference type="NCBI Taxonomy" id="1049984"/>
    <lineage>
        <taxon>Bacteria</taxon>
        <taxon>Pseudomonadati</taxon>
        <taxon>Spirochaetota</taxon>
        <taxon>Spirochaetia</taxon>
        <taxon>Leptospirales</taxon>
        <taxon>Leptospiraceae</taxon>
        <taxon>Leptospira</taxon>
    </lineage>
</organism>
<keyword evidence="2" id="KW-1185">Reference proteome</keyword>
<dbReference type="AlphaFoldDB" id="A0A0E2BP00"/>
<name>A0A0E2BP00_9LEPT</name>
<comment type="caution">
    <text evidence="1">The sequence shown here is derived from an EMBL/GenBank/DDBJ whole genome shotgun (WGS) entry which is preliminary data.</text>
</comment>
<dbReference type="Proteomes" id="UP000006329">
    <property type="component" value="Unassembled WGS sequence"/>
</dbReference>
<reference evidence="1" key="1">
    <citation type="submission" date="2012-10" db="EMBL/GenBank/DDBJ databases">
        <authorList>
            <person name="Harkins D.M."/>
            <person name="Durkin A.S."/>
            <person name="Brinkac L.M."/>
            <person name="Haft D.H."/>
            <person name="Selengut J.D."/>
            <person name="Sanka R."/>
            <person name="DePew J."/>
            <person name="Purushe J."/>
            <person name="Matthias M.A."/>
            <person name="Vinetz J.M."/>
            <person name="Sutton G.G."/>
            <person name="Nierman W.C."/>
            <person name="Fouts D.E."/>
        </authorList>
    </citation>
    <scope>NUCLEOTIDE SEQUENCE [LARGE SCALE GENOMIC DNA]</scope>
    <source>
        <strain evidence="1">MOR084</strain>
    </source>
</reference>
<gene>
    <name evidence="1" type="ORF">LEP1GSC179_3701</name>
</gene>
<protein>
    <submittedName>
        <fullName evidence="1">Uncharacterized protein</fullName>
    </submittedName>
</protein>
<sequence length="54" mass="6338">MKLLLWSIVQQKFVLKQVPEPENSYGNFPRKNNFKPQKGTYRDIICGNYFASSN</sequence>
<evidence type="ECO:0000313" key="1">
    <source>
        <dbReference type="EMBL" id="EKO33096.1"/>
    </source>
</evidence>
<evidence type="ECO:0000313" key="2">
    <source>
        <dbReference type="Proteomes" id="UP000006329"/>
    </source>
</evidence>
<dbReference type="EMBL" id="AHON02000059">
    <property type="protein sequence ID" value="EKO33096.1"/>
    <property type="molecule type" value="Genomic_DNA"/>
</dbReference>
<accession>A0A0E2BP00</accession>
<proteinExistence type="predicted"/>